<reference evidence="4" key="1">
    <citation type="submission" date="2019-06" db="EMBL/GenBank/DDBJ databases">
        <authorList>
            <person name="Le Quere A."/>
            <person name="Colella S."/>
        </authorList>
    </citation>
    <scope>NUCLEOTIDE SEQUENCE</scope>
    <source>
        <strain evidence="4">EmedicaeMD41</strain>
    </source>
</reference>
<accession>A0A508X6D7</accession>
<dbReference type="Gene3D" id="3.40.190.170">
    <property type="entry name" value="Bacterial extracellular solute-binding protein, family 7"/>
    <property type="match status" value="1"/>
</dbReference>
<dbReference type="Proteomes" id="UP000507954">
    <property type="component" value="Unassembled WGS sequence"/>
</dbReference>
<dbReference type="PANTHER" id="PTHR33376:SF7">
    <property type="entry name" value="C4-DICARBOXYLATE-BINDING PROTEIN DCTB"/>
    <property type="match status" value="1"/>
</dbReference>
<keyword evidence="2" id="KW-0813">Transport</keyword>
<dbReference type="InterPro" id="IPR038404">
    <property type="entry name" value="TRAP_DctP_sf"/>
</dbReference>
<dbReference type="NCBIfam" id="NF037995">
    <property type="entry name" value="TRAP_S1"/>
    <property type="match status" value="1"/>
</dbReference>
<comment type="similarity">
    <text evidence="1">Belongs to the bacterial solute-binding protein 7 family.</text>
</comment>
<evidence type="ECO:0000256" key="3">
    <source>
        <dbReference type="ARBA" id="ARBA00022729"/>
    </source>
</evidence>
<keyword evidence="3" id="KW-0732">Signal</keyword>
<dbReference type="CDD" id="cd13680">
    <property type="entry name" value="PBP2_TRAP_SBP_like_4"/>
    <property type="match status" value="1"/>
</dbReference>
<dbReference type="GO" id="GO:0015740">
    <property type="term" value="P:C4-dicarboxylate transport"/>
    <property type="evidence" value="ECO:0007669"/>
    <property type="project" value="TreeGrafter"/>
</dbReference>
<evidence type="ECO:0000256" key="1">
    <source>
        <dbReference type="ARBA" id="ARBA00009023"/>
    </source>
</evidence>
<name>A0A508X6D7_9HYPH</name>
<dbReference type="PANTHER" id="PTHR33376">
    <property type="match status" value="1"/>
</dbReference>
<organism evidence="4">
    <name type="scientific">Sinorhizobium medicae</name>
    <dbReference type="NCBI Taxonomy" id="110321"/>
    <lineage>
        <taxon>Bacteria</taxon>
        <taxon>Pseudomonadati</taxon>
        <taxon>Pseudomonadota</taxon>
        <taxon>Alphaproteobacteria</taxon>
        <taxon>Hyphomicrobiales</taxon>
        <taxon>Rhizobiaceae</taxon>
        <taxon>Sinorhizobium/Ensifer group</taxon>
        <taxon>Sinorhizobium</taxon>
    </lineage>
</organism>
<evidence type="ECO:0000313" key="4">
    <source>
        <dbReference type="EMBL" id="VTZ65120.1"/>
    </source>
</evidence>
<dbReference type="GO" id="GO:0055085">
    <property type="term" value="P:transmembrane transport"/>
    <property type="evidence" value="ECO:0007669"/>
    <property type="project" value="InterPro"/>
</dbReference>
<sequence>MPSRREGRHIREEDMSSFRRKLTTSAVAAICSLIASTAGAQTVLKASHQFPGGKGDIRDEMVQLIAREVAAANVGLEIQVFPGSSLYKPNDQWNAVTRGLLDMTSFPLDYASGRHPEFSATLMPGLVGNFDRAMRLNDSEFMGDIKKVIEDAGALVIADAWLSGAFASKKSCITSPDTIKGQVIRAAGPAFEEMLVEAGASISSMPSSEIYTGMQTGVLDAANTSSASFVSYRLFEQAKCLTAPGENALWFMYEPVLVSKRVFDGLTEEQQKAILAAGEKAEAYFNEEVRKGDQVMIDTYKKAGVEVVEMSKEDYDAWLELAKKSSYKNFAANVTDGDKLIEKALAVK</sequence>
<dbReference type="EMBL" id="CABFNB010000149">
    <property type="protein sequence ID" value="VTZ65120.1"/>
    <property type="molecule type" value="Genomic_DNA"/>
</dbReference>
<proteinExistence type="inferred from homology"/>
<gene>
    <name evidence="4" type="ORF">EMEDMD4_790144</name>
</gene>
<evidence type="ECO:0000256" key="2">
    <source>
        <dbReference type="ARBA" id="ARBA00022448"/>
    </source>
</evidence>
<dbReference type="InterPro" id="IPR018389">
    <property type="entry name" value="DctP_fam"/>
</dbReference>
<dbReference type="Pfam" id="PF03480">
    <property type="entry name" value="DctP"/>
    <property type="match status" value="1"/>
</dbReference>
<dbReference type="AlphaFoldDB" id="A0A508X6D7"/>
<protein>
    <submittedName>
        <fullName evidence="4">ABC transporter substrate-binding protein</fullName>
    </submittedName>
</protein>